<organism evidence="1 2">
    <name type="scientific">Cirrhinus mrigala</name>
    <name type="common">Mrigala</name>
    <dbReference type="NCBI Taxonomy" id="683832"/>
    <lineage>
        <taxon>Eukaryota</taxon>
        <taxon>Metazoa</taxon>
        <taxon>Chordata</taxon>
        <taxon>Craniata</taxon>
        <taxon>Vertebrata</taxon>
        <taxon>Euteleostomi</taxon>
        <taxon>Actinopterygii</taxon>
        <taxon>Neopterygii</taxon>
        <taxon>Teleostei</taxon>
        <taxon>Ostariophysi</taxon>
        <taxon>Cypriniformes</taxon>
        <taxon>Cyprinidae</taxon>
        <taxon>Labeoninae</taxon>
        <taxon>Labeonini</taxon>
        <taxon>Cirrhinus</taxon>
    </lineage>
</organism>
<evidence type="ECO:0000313" key="2">
    <source>
        <dbReference type="Proteomes" id="UP001529510"/>
    </source>
</evidence>
<dbReference type="Gene3D" id="1.20.1050.10">
    <property type="match status" value="1"/>
</dbReference>
<sequence>ALEPADRKSLVNVTRWFNTCVNQPQFLKVLGKISLCEKMVPVTTKPGAAVSATATAASEAATPDGASAN</sequence>
<dbReference type="EMBL" id="JAMKFB020000016">
    <property type="protein sequence ID" value="KAL0172314.1"/>
    <property type="molecule type" value="Genomic_DNA"/>
</dbReference>
<name>A0ABD0PEJ1_CIRMR</name>
<dbReference type="Proteomes" id="UP001529510">
    <property type="component" value="Unassembled WGS sequence"/>
</dbReference>
<evidence type="ECO:0000313" key="1">
    <source>
        <dbReference type="EMBL" id="KAL0172314.1"/>
    </source>
</evidence>
<reference evidence="1 2" key="1">
    <citation type="submission" date="2024-05" db="EMBL/GenBank/DDBJ databases">
        <title>Genome sequencing and assembly of Indian major carp, Cirrhinus mrigala (Hamilton, 1822).</title>
        <authorList>
            <person name="Mohindra V."/>
            <person name="Chowdhury L.M."/>
            <person name="Lal K."/>
            <person name="Jena J.K."/>
        </authorList>
    </citation>
    <scope>NUCLEOTIDE SEQUENCE [LARGE SCALE GENOMIC DNA]</scope>
    <source>
        <strain evidence="1">CM1030</strain>
        <tissue evidence="1">Blood</tissue>
    </source>
</reference>
<comment type="caution">
    <text evidence="1">The sequence shown here is derived from an EMBL/GenBank/DDBJ whole genome shotgun (WGS) entry which is preliminary data.</text>
</comment>
<proteinExistence type="predicted"/>
<accession>A0ABD0PEJ1</accession>
<feature type="non-terminal residue" evidence="1">
    <location>
        <position position="69"/>
    </location>
</feature>
<protein>
    <submittedName>
        <fullName evidence="1">Uncharacterized protein</fullName>
    </submittedName>
</protein>
<dbReference type="AlphaFoldDB" id="A0ABD0PEJ1"/>
<keyword evidence="2" id="KW-1185">Reference proteome</keyword>
<feature type="non-terminal residue" evidence="1">
    <location>
        <position position="1"/>
    </location>
</feature>
<gene>
    <name evidence="1" type="ORF">M9458_032625</name>
</gene>